<accession>A0AAJ1TL59</accession>
<comment type="caution">
    <text evidence="6">The sequence shown here is derived from an EMBL/GenBank/DDBJ whole genome shotgun (WGS) entry which is preliminary data.</text>
</comment>
<feature type="transmembrane region" description="Helical" evidence="5">
    <location>
        <begin position="328"/>
        <end position="347"/>
    </location>
</feature>
<evidence type="ECO:0000256" key="1">
    <source>
        <dbReference type="ARBA" id="ARBA00004141"/>
    </source>
</evidence>
<comment type="subcellular location">
    <subcellularLocation>
        <location evidence="1">Membrane</location>
        <topology evidence="1">Multi-pass membrane protein</topology>
    </subcellularLocation>
</comment>
<feature type="transmembrane region" description="Helical" evidence="5">
    <location>
        <begin position="127"/>
        <end position="146"/>
    </location>
</feature>
<keyword evidence="7" id="KW-1185">Reference proteome</keyword>
<dbReference type="GO" id="GO:0015179">
    <property type="term" value="F:L-amino acid transmembrane transporter activity"/>
    <property type="evidence" value="ECO:0007669"/>
    <property type="project" value="TreeGrafter"/>
</dbReference>
<feature type="transmembrane region" description="Helical" evidence="5">
    <location>
        <begin position="12"/>
        <end position="31"/>
    </location>
</feature>
<dbReference type="FunFam" id="1.20.1740.10:FF:000051">
    <property type="entry name" value="Amino acid permease"/>
    <property type="match status" value="1"/>
</dbReference>
<dbReference type="AlphaFoldDB" id="A0AAJ1TL59"/>
<feature type="transmembrane region" description="Helical" evidence="5">
    <location>
        <begin position="269"/>
        <end position="291"/>
    </location>
</feature>
<dbReference type="Proteomes" id="UP001238450">
    <property type="component" value="Unassembled WGS sequence"/>
</dbReference>
<evidence type="ECO:0000256" key="4">
    <source>
        <dbReference type="ARBA" id="ARBA00023136"/>
    </source>
</evidence>
<dbReference type="GO" id="GO:0016020">
    <property type="term" value="C:membrane"/>
    <property type="evidence" value="ECO:0007669"/>
    <property type="project" value="UniProtKB-SubCell"/>
</dbReference>
<feature type="transmembrane region" description="Helical" evidence="5">
    <location>
        <begin position="385"/>
        <end position="408"/>
    </location>
</feature>
<evidence type="ECO:0000256" key="3">
    <source>
        <dbReference type="ARBA" id="ARBA00022989"/>
    </source>
</evidence>
<proteinExistence type="predicted"/>
<feature type="transmembrane region" description="Helical" evidence="5">
    <location>
        <begin position="227"/>
        <end position="249"/>
    </location>
</feature>
<keyword evidence="3 5" id="KW-1133">Transmembrane helix</keyword>
<dbReference type="Gene3D" id="1.20.1740.10">
    <property type="entry name" value="Amino acid/polyamine transporter I"/>
    <property type="match status" value="1"/>
</dbReference>
<dbReference type="EMBL" id="JAUSUV010000003">
    <property type="protein sequence ID" value="MDQ0416701.1"/>
    <property type="molecule type" value="Genomic_DNA"/>
</dbReference>
<protein>
    <submittedName>
        <fullName evidence="6">APA family basic amino acid/polyamine antiporter</fullName>
    </submittedName>
</protein>
<evidence type="ECO:0000313" key="6">
    <source>
        <dbReference type="EMBL" id="MDQ0416701.1"/>
    </source>
</evidence>
<dbReference type="PIRSF" id="PIRSF006060">
    <property type="entry name" value="AA_transporter"/>
    <property type="match status" value="1"/>
</dbReference>
<keyword evidence="4 5" id="KW-0472">Membrane</keyword>
<gene>
    <name evidence="6" type="ORF">J2Z48_000868</name>
</gene>
<evidence type="ECO:0000313" key="7">
    <source>
        <dbReference type="Proteomes" id="UP001238450"/>
    </source>
</evidence>
<dbReference type="PANTHER" id="PTHR11785">
    <property type="entry name" value="AMINO ACID TRANSPORTER"/>
    <property type="match status" value="1"/>
</dbReference>
<feature type="transmembrane region" description="Helical" evidence="5">
    <location>
        <begin position="99"/>
        <end position="121"/>
    </location>
</feature>
<reference evidence="6 7" key="1">
    <citation type="submission" date="2023-07" db="EMBL/GenBank/DDBJ databases">
        <title>Genomic Encyclopedia of Type Strains, Phase IV (KMG-IV): sequencing the most valuable type-strain genomes for metagenomic binning, comparative biology and taxonomic classification.</title>
        <authorList>
            <person name="Goeker M."/>
        </authorList>
    </citation>
    <scope>NUCLEOTIDE SEQUENCE [LARGE SCALE GENOMIC DNA]</scope>
    <source>
        <strain evidence="6 7">DSM 46876</strain>
    </source>
</reference>
<sequence length="443" mass="47900">MQQQTGLRRDLGFIHAFSIVVGCVIGSGVFLKPGVVLGYTGDSTIALLAWLFGGIITIASGLTIAELAVKIPKTGGLYTYIEEVYGSTLGFLSGWMQTVIYAPALIGALGLYFGSLLAHFFSWSESWQTAIGIITVLFLTGMNLLGARFGGWIQTVTTFGKLIPVFLITVFGLWYGDSKVLGVLFESSQEFSFSSAVLATLFAYDGWILVGSVAGEVKNPAKVLPKAITAGLLLIMATYMLINIAILHVLPAAQVVSLGENAAGTASTILFGDFGGKLLSIGILVSIFGSLNGKILSMPRVPYAMATRGQLPFSSVFAFVSKRFGTPVNSIFLITGIGIIFMCALDSNRLSDIATFSIFTFYIFALMAVFRLRKGSEMKPGEYRVPWYPFVPLVSILGSLFVVFSTLWEKPMDSLISILLTLVGLPLFWYQRSKVEKKEVSSN</sequence>
<evidence type="ECO:0000256" key="5">
    <source>
        <dbReference type="SAM" id="Phobius"/>
    </source>
</evidence>
<evidence type="ECO:0000256" key="2">
    <source>
        <dbReference type="ARBA" id="ARBA00022692"/>
    </source>
</evidence>
<feature type="transmembrane region" description="Helical" evidence="5">
    <location>
        <begin position="353"/>
        <end position="373"/>
    </location>
</feature>
<feature type="transmembrane region" description="Helical" evidence="5">
    <location>
        <begin position="158"/>
        <end position="176"/>
    </location>
</feature>
<name>A0AAJ1TL59_9BACL</name>
<dbReference type="Pfam" id="PF13520">
    <property type="entry name" value="AA_permease_2"/>
    <property type="match status" value="1"/>
</dbReference>
<dbReference type="InterPro" id="IPR002293">
    <property type="entry name" value="AA/rel_permease1"/>
</dbReference>
<dbReference type="InterPro" id="IPR050598">
    <property type="entry name" value="AminoAcid_Transporter"/>
</dbReference>
<dbReference type="RefSeq" id="WP_307251322.1">
    <property type="nucleotide sequence ID" value="NZ_JAUSUV010000003.1"/>
</dbReference>
<feature type="transmembrane region" description="Helical" evidence="5">
    <location>
        <begin position="414"/>
        <end position="430"/>
    </location>
</feature>
<feature type="transmembrane region" description="Helical" evidence="5">
    <location>
        <begin position="196"/>
        <end position="215"/>
    </location>
</feature>
<dbReference type="PANTHER" id="PTHR11785:SF512">
    <property type="entry name" value="SOBREMESA, ISOFORM B"/>
    <property type="match status" value="1"/>
</dbReference>
<organism evidence="6 7">
    <name type="scientific">Croceifilum oryzae</name>
    <dbReference type="NCBI Taxonomy" id="1553429"/>
    <lineage>
        <taxon>Bacteria</taxon>
        <taxon>Bacillati</taxon>
        <taxon>Bacillota</taxon>
        <taxon>Bacilli</taxon>
        <taxon>Bacillales</taxon>
        <taxon>Thermoactinomycetaceae</taxon>
        <taxon>Croceifilum</taxon>
    </lineage>
</organism>
<keyword evidence="2 5" id="KW-0812">Transmembrane</keyword>
<feature type="transmembrane region" description="Helical" evidence="5">
    <location>
        <begin position="43"/>
        <end position="65"/>
    </location>
</feature>